<organism evidence="1 2">
    <name type="scientific">Moraxella oculi</name>
    <dbReference type="NCBI Taxonomy" id="2940516"/>
    <lineage>
        <taxon>Bacteria</taxon>
        <taxon>Pseudomonadati</taxon>
        <taxon>Pseudomonadota</taxon>
        <taxon>Gammaproteobacteria</taxon>
        <taxon>Moraxellales</taxon>
        <taxon>Moraxellaceae</taxon>
        <taxon>Moraxella</taxon>
    </lineage>
</organism>
<dbReference type="Proteomes" id="UP001624684">
    <property type="component" value="Unassembled WGS sequence"/>
</dbReference>
<proteinExistence type="predicted"/>
<protein>
    <recommendedName>
        <fullName evidence="3">SMI1/KNR4 family protein</fullName>
    </recommendedName>
</protein>
<comment type="caution">
    <text evidence="1">The sequence shown here is derived from an EMBL/GenBank/DDBJ whole genome shotgun (WGS) entry which is preliminary data.</text>
</comment>
<accession>A0ABW8U9A8</accession>
<name>A0ABW8U9A8_9GAMM</name>
<reference evidence="1 2" key="1">
    <citation type="submission" date="2024-11" db="EMBL/GenBank/DDBJ databases">
        <title>First Report of Moraxella oculi in Brazil in an Infectious Bovine Keratoconjunctivitis Outbreak.</title>
        <authorList>
            <person name="Carvalho C.V."/>
            <person name="Domingues R."/>
            <person name="Coutinho C."/>
            <person name="Honorio N.T.B.S."/>
            <person name="Faza D.R.L.R."/>
            <person name="Carvalho W.A."/>
            <person name="Machado A.B.F."/>
            <person name="Martins M.F."/>
            <person name="Gaspar E.B."/>
        </authorList>
    </citation>
    <scope>NUCLEOTIDE SEQUENCE [LARGE SCALE GENOMIC DNA]</scope>
    <source>
        <strain evidence="1 2">2117LE</strain>
    </source>
</reference>
<keyword evidence="2" id="KW-1185">Reference proteome</keyword>
<evidence type="ECO:0008006" key="3">
    <source>
        <dbReference type="Google" id="ProtNLM"/>
    </source>
</evidence>
<evidence type="ECO:0000313" key="1">
    <source>
        <dbReference type="EMBL" id="MFL1733145.1"/>
    </source>
</evidence>
<sequence>MTILDQLTSLMLEKVEVTPVPKQELDDFLSQNNIDICDEHYQLLLNYGNSGFLKYGYADFTFDYLKIAYYDNEDCEEEKLPDNCNYIGRDISADPLCIDFETKEIYLYSYGEKDLLCYSGIDELLLFSLFKLMENKYFDKVKENIKIDDVDKFRLTYSNYEIKDITIYNRYFFKDNVLITTNNNFYYYNLYQGGILDKIIDDR</sequence>
<dbReference type="RefSeq" id="WP_407069627.1">
    <property type="nucleotide sequence ID" value="NZ_JBJJXE010000033.1"/>
</dbReference>
<evidence type="ECO:0000313" key="2">
    <source>
        <dbReference type="Proteomes" id="UP001624684"/>
    </source>
</evidence>
<gene>
    <name evidence="1" type="ORF">ACJHVH_09205</name>
</gene>
<dbReference type="EMBL" id="JBJJXE010000033">
    <property type="protein sequence ID" value="MFL1733145.1"/>
    <property type="molecule type" value="Genomic_DNA"/>
</dbReference>